<dbReference type="CDD" id="cd00920">
    <property type="entry name" value="Cupredoxin"/>
    <property type="match status" value="1"/>
</dbReference>
<accession>G4TDH0</accession>
<keyword evidence="1" id="KW-0732">Signal</keyword>
<dbReference type="HOGENOM" id="CLU_1078138_0_0_1"/>
<dbReference type="AlphaFoldDB" id="G4TDH0"/>
<dbReference type="InterPro" id="IPR008972">
    <property type="entry name" value="Cupredoxin"/>
</dbReference>
<dbReference type="SUPFAM" id="SSF49503">
    <property type="entry name" value="Cupredoxins"/>
    <property type="match status" value="1"/>
</dbReference>
<keyword evidence="3" id="KW-1185">Reference proteome</keyword>
<evidence type="ECO:0000313" key="2">
    <source>
        <dbReference type="EMBL" id="CCA69372.1"/>
    </source>
</evidence>
<gene>
    <name evidence="2" type="ORF">PIIN_03271</name>
</gene>
<feature type="signal peptide" evidence="1">
    <location>
        <begin position="1"/>
        <end position="18"/>
    </location>
</feature>
<evidence type="ECO:0000313" key="3">
    <source>
        <dbReference type="Proteomes" id="UP000007148"/>
    </source>
</evidence>
<reference evidence="2 3" key="1">
    <citation type="journal article" date="2011" name="PLoS Pathog.">
        <title>Endophytic Life Strategies Decoded by Genome and Transcriptome Analyses of the Mutualistic Root Symbiont Piriformospora indica.</title>
        <authorList>
            <person name="Zuccaro A."/>
            <person name="Lahrmann U."/>
            <person name="Guldener U."/>
            <person name="Langen G."/>
            <person name="Pfiffi S."/>
            <person name="Biedenkopf D."/>
            <person name="Wong P."/>
            <person name="Samans B."/>
            <person name="Grimm C."/>
            <person name="Basiewicz M."/>
            <person name="Murat C."/>
            <person name="Martin F."/>
            <person name="Kogel K.H."/>
        </authorList>
    </citation>
    <scope>NUCLEOTIDE SEQUENCE [LARGE SCALE GENOMIC DNA]</scope>
    <source>
        <strain evidence="2 3">DSM 11827</strain>
    </source>
</reference>
<evidence type="ECO:0000256" key="1">
    <source>
        <dbReference type="SAM" id="SignalP"/>
    </source>
</evidence>
<comment type="caution">
    <text evidence="2">The sequence shown here is derived from an EMBL/GenBank/DDBJ whole genome shotgun (WGS) entry which is preliminary data.</text>
</comment>
<feature type="chain" id="PRO_5003469006" description="Phytocyanin domain-containing protein" evidence="1">
    <location>
        <begin position="19"/>
        <end position="258"/>
    </location>
</feature>
<dbReference type="PANTHER" id="PTHR34883">
    <property type="entry name" value="SERINE-RICH PROTEIN, PUTATIVE-RELATED-RELATED"/>
    <property type="match status" value="1"/>
</dbReference>
<proteinExistence type="predicted"/>
<dbReference type="OrthoDB" id="2331100at2759"/>
<name>G4TDH0_SERID</name>
<dbReference type="Proteomes" id="UP000007148">
    <property type="component" value="Unassembled WGS sequence"/>
</dbReference>
<organism evidence="2 3">
    <name type="scientific">Serendipita indica (strain DSM 11827)</name>
    <name type="common">Root endophyte fungus</name>
    <name type="synonym">Piriformospora indica</name>
    <dbReference type="NCBI Taxonomy" id="1109443"/>
    <lineage>
        <taxon>Eukaryota</taxon>
        <taxon>Fungi</taxon>
        <taxon>Dikarya</taxon>
        <taxon>Basidiomycota</taxon>
        <taxon>Agaricomycotina</taxon>
        <taxon>Agaricomycetes</taxon>
        <taxon>Sebacinales</taxon>
        <taxon>Serendipitaceae</taxon>
        <taxon>Serendipita</taxon>
    </lineage>
</organism>
<dbReference type="InterPro" id="IPR052953">
    <property type="entry name" value="Ser-rich/MCO-related"/>
</dbReference>
<evidence type="ECO:0008006" key="4">
    <source>
        <dbReference type="Google" id="ProtNLM"/>
    </source>
</evidence>
<dbReference type="eggNOG" id="ENOG502S66W">
    <property type="taxonomic scope" value="Eukaryota"/>
</dbReference>
<dbReference type="STRING" id="1109443.G4TDH0"/>
<dbReference type="InParanoid" id="G4TDH0"/>
<dbReference type="Gene3D" id="2.60.40.420">
    <property type="entry name" value="Cupredoxins - blue copper proteins"/>
    <property type="match status" value="1"/>
</dbReference>
<dbReference type="PANTHER" id="PTHR34883:SF4">
    <property type="entry name" value="CUPREDOXIN"/>
    <property type="match status" value="1"/>
</dbReference>
<protein>
    <recommendedName>
        <fullName evidence="4">Phytocyanin domain-containing protein</fullName>
    </recommendedName>
</protein>
<dbReference type="EMBL" id="CAFZ01000053">
    <property type="protein sequence ID" value="CCA69372.1"/>
    <property type="molecule type" value="Genomic_DNA"/>
</dbReference>
<sequence>MQILILSFALTWVQTVFATASNRPLDDCISQCRTRFPSGLNMDNNRGSGATHTIMVAPEGVGLRFVPFSLNVPVGDTVRYIWTTPANHTVTLSSALAPCNKSGIADQRNFSSGVRNAKDGQQTFDVVVQTDKPQFFYCSVQQHCNKGMFGILNPPTFGSVSVASIYDTVPTLGAGNEFLSNEISSSKVSQWGADISLDGISPEYHQAVAENVLFTRAAMHASVGQVERREEGAEDAKLRLFSRLTSILSRGGLEDSVH</sequence>